<evidence type="ECO:0000313" key="2">
    <source>
        <dbReference type="EMBL" id="KAF3759990.1"/>
    </source>
</evidence>
<proteinExistence type="predicted"/>
<dbReference type="RefSeq" id="XP_040770969.1">
    <property type="nucleotide sequence ID" value="XM_040921006.1"/>
</dbReference>
<sequence>MVQFVPASSQTLAPRSPLDVLTEQSDKLMLRIHHMYMVIEQGQQDMKNLSEKIEEYQRDLSRYVPGSGQYVQLMELVQQAEDDITRLRAQGIKILKTIQRGSEHFDQYMESIGLDIGKGCGPDYGYAQRIAMDDFDEDPELDAKEGWTEAPLVPRDSVPAETLVLETR</sequence>
<feature type="coiled-coil region" evidence="1">
    <location>
        <begin position="39"/>
        <end position="90"/>
    </location>
</feature>
<dbReference type="Proteomes" id="UP000803844">
    <property type="component" value="Unassembled WGS sequence"/>
</dbReference>
<keyword evidence="3" id="KW-1185">Reference proteome</keyword>
<organism evidence="2 3">
    <name type="scientific">Cryphonectria parasitica (strain ATCC 38755 / EP155)</name>
    <dbReference type="NCBI Taxonomy" id="660469"/>
    <lineage>
        <taxon>Eukaryota</taxon>
        <taxon>Fungi</taxon>
        <taxon>Dikarya</taxon>
        <taxon>Ascomycota</taxon>
        <taxon>Pezizomycotina</taxon>
        <taxon>Sordariomycetes</taxon>
        <taxon>Sordariomycetidae</taxon>
        <taxon>Diaporthales</taxon>
        <taxon>Cryphonectriaceae</taxon>
        <taxon>Cryphonectria-Endothia species complex</taxon>
        <taxon>Cryphonectria</taxon>
    </lineage>
</organism>
<evidence type="ECO:0000256" key="1">
    <source>
        <dbReference type="SAM" id="Coils"/>
    </source>
</evidence>
<protein>
    <submittedName>
        <fullName evidence="2">Uncharacterized protein</fullName>
    </submittedName>
</protein>
<dbReference type="AlphaFoldDB" id="A0A9P4XSP3"/>
<name>A0A9P4XSP3_CRYP1</name>
<keyword evidence="1" id="KW-0175">Coiled coil</keyword>
<reference evidence="2" key="1">
    <citation type="journal article" date="2020" name="Phytopathology">
        <title>Genome sequence of the chestnut blight fungus Cryphonectria parasitica EP155: A fundamental resource for an archetypical invasive plant pathogen.</title>
        <authorList>
            <person name="Crouch J.A."/>
            <person name="Dawe A."/>
            <person name="Aerts A."/>
            <person name="Barry K."/>
            <person name="Churchill A.C.L."/>
            <person name="Grimwood J."/>
            <person name="Hillman B."/>
            <person name="Milgroom M.G."/>
            <person name="Pangilinan J."/>
            <person name="Smith M."/>
            <person name="Salamov A."/>
            <person name="Schmutz J."/>
            <person name="Yadav J."/>
            <person name="Grigoriev I.V."/>
            <person name="Nuss D."/>
        </authorList>
    </citation>
    <scope>NUCLEOTIDE SEQUENCE</scope>
    <source>
        <strain evidence="2">EP155</strain>
    </source>
</reference>
<evidence type="ECO:0000313" key="3">
    <source>
        <dbReference type="Proteomes" id="UP000803844"/>
    </source>
</evidence>
<gene>
    <name evidence="2" type="ORF">M406DRAFT_335202</name>
</gene>
<comment type="caution">
    <text evidence="2">The sequence shown here is derived from an EMBL/GenBank/DDBJ whole genome shotgun (WGS) entry which is preliminary data.</text>
</comment>
<dbReference type="EMBL" id="MU032354">
    <property type="protein sequence ID" value="KAF3759990.1"/>
    <property type="molecule type" value="Genomic_DNA"/>
</dbReference>
<dbReference type="GeneID" id="63838135"/>
<accession>A0A9P4XSP3</accession>